<evidence type="ECO:0000256" key="7">
    <source>
        <dbReference type="ARBA" id="ARBA00023163"/>
    </source>
</evidence>
<dbReference type="GO" id="GO:0005524">
    <property type="term" value="F:ATP binding"/>
    <property type="evidence" value="ECO:0007669"/>
    <property type="project" value="UniProtKB-KW"/>
</dbReference>
<name>A0A1E3H6G2_9HYPH</name>
<keyword evidence="2" id="KW-0067">ATP-binding</keyword>
<dbReference type="InterPro" id="IPR011006">
    <property type="entry name" value="CheY-like_superfamily"/>
</dbReference>
<evidence type="ECO:0000256" key="4">
    <source>
        <dbReference type="ARBA" id="ARBA00023015"/>
    </source>
</evidence>
<dbReference type="InterPro" id="IPR003593">
    <property type="entry name" value="AAA+_ATPase"/>
</dbReference>
<dbReference type="InterPro" id="IPR002197">
    <property type="entry name" value="HTH_Fis"/>
</dbReference>
<dbReference type="SUPFAM" id="SSF46689">
    <property type="entry name" value="Homeodomain-like"/>
    <property type="match status" value="1"/>
</dbReference>
<feature type="domain" description="Response regulatory" evidence="10">
    <location>
        <begin position="12"/>
        <end position="127"/>
    </location>
</feature>
<evidence type="ECO:0000256" key="6">
    <source>
        <dbReference type="ARBA" id="ARBA00023159"/>
    </source>
</evidence>
<proteinExistence type="predicted"/>
<dbReference type="OrthoDB" id="9802388at2"/>
<keyword evidence="6" id="KW-0010">Activator</keyword>
<accession>A0A1E3H6G2</accession>
<evidence type="ECO:0000256" key="2">
    <source>
        <dbReference type="ARBA" id="ARBA00022840"/>
    </source>
</evidence>
<dbReference type="PROSITE" id="PS00688">
    <property type="entry name" value="SIGMA54_INTERACT_3"/>
    <property type="match status" value="1"/>
</dbReference>
<dbReference type="InterPro" id="IPR001789">
    <property type="entry name" value="Sig_transdc_resp-reg_receiver"/>
</dbReference>
<dbReference type="EMBL" id="MCRJ01000015">
    <property type="protein sequence ID" value="ODN71725.1"/>
    <property type="molecule type" value="Genomic_DNA"/>
</dbReference>
<dbReference type="InterPro" id="IPR002078">
    <property type="entry name" value="Sigma_54_int"/>
</dbReference>
<dbReference type="GO" id="GO:0006355">
    <property type="term" value="P:regulation of DNA-templated transcription"/>
    <property type="evidence" value="ECO:0007669"/>
    <property type="project" value="InterPro"/>
</dbReference>
<dbReference type="Gene3D" id="1.10.8.60">
    <property type="match status" value="1"/>
</dbReference>
<dbReference type="GO" id="GO:0000160">
    <property type="term" value="P:phosphorelay signal transduction system"/>
    <property type="evidence" value="ECO:0007669"/>
    <property type="project" value="UniProtKB-KW"/>
</dbReference>
<dbReference type="PROSITE" id="PS50110">
    <property type="entry name" value="RESPONSE_REGULATORY"/>
    <property type="match status" value="1"/>
</dbReference>
<comment type="caution">
    <text evidence="11">The sequence shown here is derived from an EMBL/GenBank/DDBJ whole genome shotgun (WGS) entry which is preliminary data.</text>
</comment>
<dbReference type="Pfam" id="PF00072">
    <property type="entry name" value="Response_reg"/>
    <property type="match status" value="1"/>
</dbReference>
<evidence type="ECO:0000256" key="5">
    <source>
        <dbReference type="ARBA" id="ARBA00023125"/>
    </source>
</evidence>
<dbReference type="SUPFAM" id="SSF52540">
    <property type="entry name" value="P-loop containing nucleoside triphosphate hydrolases"/>
    <property type="match status" value="1"/>
</dbReference>
<sequence>MGGSPRPSSALRVLVVDRDPEARFILKRALEQRIARPLMILETAATEAARLLLAEQAFDVLTLDLDTVGGLSGFREVHAAARATLVYASGEAHRVSDAVAAVREGAADYLEKPLDGPAFARRIERHFVVAEAIVPGDIGGLVGRSARMRNLFDQIARIAPAAAPVFISGESGTGKKLCARAVHARSRRADGPFIVVDCGSLGRDDLMLAIAGGDGNGALRRAHGGSLLLDEVGDLDPAIQTLLVRFIETGDVIGPSFDVEPVQADVRLMATTGRVPDDLVRRGAMRPDLFYRLNVLSLHLPPLRERPEDIVPIAETVLKRCADRFGTRLSRFAPAAEKLIAGHPWPGNVRELENLVQRIATLNDGEVVTAEMLADAGFGMRRAPASMQSAVERARLPDGGNAPADNAAARIRPLWMAEAQIIEEAIEAFDGNIARAAAALEISPSTIYRKRRGGAAPTRDDLPSIRFG</sequence>
<protein>
    <submittedName>
        <fullName evidence="11">Luminescence regulatory protein LuxO</fullName>
    </submittedName>
</protein>
<evidence type="ECO:0000313" key="11">
    <source>
        <dbReference type="EMBL" id="ODN71725.1"/>
    </source>
</evidence>
<dbReference type="RefSeq" id="WP_083255509.1">
    <property type="nucleotide sequence ID" value="NZ_MCRJ01000015.1"/>
</dbReference>
<keyword evidence="1" id="KW-0547">Nucleotide-binding</keyword>
<dbReference type="InterPro" id="IPR025944">
    <property type="entry name" value="Sigma_54_int_dom_CS"/>
</dbReference>
<keyword evidence="3" id="KW-0902">Two-component regulatory system</keyword>
<evidence type="ECO:0000313" key="12">
    <source>
        <dbReference type="Proteomes" id="UP000094622"/>
    </source>
</evidence>
<keyword evidence="5" id="KW-0238">DNA-binding</keyword>
<dbReference type="AlphaFoldDB" id="A0A1E3H6G2"/>
<dbReference type="SMART" id="SM00448">
    <property type="entry name" value="REC"/>
    <property type="match status" value="1"/>
</dbReference>
<keyword evidence="8" id="KW-0597">Phosphoprotein</keyword>
<organism evidence="11 12">
    <name type="scientific">Methylobrevis pamukkalensis</name>
    <dbReference type="NCBI Taxonomy" id="1439726"/>
    <lineage>
        <taxon>Bacteria</taxon>
        <taxon>Pseudomonadati</taxon>
        <taxon>Pseudomonadota</taxon>
        <taxon>Alphaproteobacteria</taxon>
        <taxon>Hyphomicrobiales</taxon>
        <taxon>Pleomorphomonadaceae</taxon>
        <taxon>Methylobrevis</taxon>
    </lineage>
</organism>
<dbReference type="Gene3D" id="1.10.10.60">
    <property type="entry name" value="Homeodomain-like"/>
    <property type="match status" value="1"/>
</dbReference>
<dbReference type="Pfam" id="PF02954">
    <property type="entry name" value="HTH_8"/>
    <property type="match status" value="1"/>
</dbReference>
<dbReference type="Pfam" id="PF00158">
    <property type="entry name" value="Sigma54_activat"/>
    <property type="match status" value="1"/>
</dbReference>
<dbReference type="Gene3D" id="3.40.50.2300">
    <property type="match status" value="1"/>
</dbReference>
<dbReference type="InterPro" id="IPR009057">
    <property type="entry name" value="Homeodomain-like_sf"/>
</dbReference>
<feature type="domain" description="Sigma-54 factor interaction" evidence="9">
    <location>
        <begin position="141"/>
        <end position="361"/>
    </location>
</feature>
<evidence type="ECO:0000256" key="1">
    <source>
        <dbReference type="ARBA" id="ARBA00022741"/>
    </source>
</evidence>
<dbReference type="InterPro" id="IPR025943">
    <property type="entry name" value="Sigma_54_int_dom_ATP-bd_2"/>
</dbReference>
<evidence type="ECO:0000256" key="8">
    <source>
        <dbReference type="PROSITE-ProRule" id="PRU00169"/>
    </source>
</evidence>
<evidence type="ECO:0000259" key="10">
    <source>
        <dbReference type="PROSITE" id="PS50110"/>
    </source>
</evidence>
<dbReference type="SUPFAM" id="SSF52172">
    <property type="entry name" value="CheY-like"/>
    <property type="match status" value="1"/>
</dbReference>
<evidence type="ECO:0000259" key="9">
    <source>
        <dbReference type="PROSITE" id="PS50045"/>
    </source>
</evidence>
<keyword evidence="4" id="KW-0805">Transcription regulation</keyword>
<dbReference type="PROSITE" id="PS50045">
    <property type="entry name" value="SIGMA54_INTERACT_4"/>
    <property type="match status" value="1"/>
</dbReference>
<dbReference type="Proteomes" id="UP000094622">
    <property type="component" value="Unassembled WGS sequence"/>
</dbReference>
<keyword evidence="7" id="KW-0804">Transcription</keyword>
<dbReference type="PROSITE" id="PS00676">
    <property type="entry name" value="SIGMA54_INTERACT_2"/>
    <property type="match status" value="1"/>
</dbReference>
<dbReference type="Gene3D" id="3.40.50.300">
    <property type="entry name" value="P-loop containing nucleotide triphosphate hydrolases"/>
    <property type="match status" value="1"/>
</dbReference>
<keyword evidence="12" id="KW-1185">Reference proteome</keyword>
<feature type="modified residue" description="4-aspartylphosphate" evidence="8">
    <location>
        <position position="64"/>
    </location>
</feature>
<dbReference type="InterPro" id="IPR027417">
    <property type="entry name" value="P-loop_NTPase"/>
</dbReference>
<dbReference type="PANTHER" id="PTHR32071">
    <property type="entry name" value="TRANSCRIPTIONAL REGULATORY PROTEIN"/>
    <property type="match status" value="1"/>
</dbReference>
<dbReference type="SMART" id="SM00382">
    <property type="entry name" value="AAA"/>
    <property type="match status" value="1"/>
</dbReference>
<evidence type="ECO:0000256" key="3">
    <source>
        <dbReference type="ARBA" id="ARBA00023012"/>
    </source>
</evidence>
<dbReference type="InterPro" id="IPR058031">
    <property type="entry name" value="AAA_lid_NorR"/>
</dbReference>
<dbReference type="Pfam" id="PF25601">
    <property type="entry name" value="AAA_lid_14"/>
    <property type="match status" value="1"/>
</dbReference>
<dbReference type="CDD" id="cd00009">
    <property type="entry name" value="AAA"/>
    <property type="match status" value="1"/>
</dbReference>
<gene>
    <name evidence="11" type="primary">luxO_1</name>
    <name evidence="11" type="ORF">A6302_00969</name>
</gene>
<dbReference type="GO" id="GO:0043565">
    <property type="term" value="F:sequence-specific DNA binding"/>
    <property type="evidence" value="ECO:0007669"/>
    <property type="project" value="InterPro"/>
</dbReference>
<reference evidence="11 12" key="1">
    <citation type="submission" date="2016-07" db="EMBL/GenBank/DDBJ databases">
        <title>Draft Genome Sequence of Methylobrevis pamukkalensis PK2.</title>
        <authorList>
            <person name="Vasilenko O.V."/>
            <person name="Doronina N.V."/>
            <person name="Shmareva M.N."/>
            <person name="Tarlachkov S.V."/>
            <person name="Mustakhimov I."/>
            <person name="Trotsenko Y.A."/>
        </authorList>
    </citation>
    <scope>NUCLEOTIDE SEQUENCE [LARGE SCALE GENOMIC DNA]</scope>
    <source>
        <strain evidence="11 12">PK2</strain>
    </source>
</reference>